<dbReference type="EMBL" id="FOKG01000006">
    <property type="protein sequence ID" value="SFB19915.1"/>
    <property type="molecule type" value="Genomic_DNA"/>
</dbReference>
<reference evidence="2" key="1">
    <citation type="submission" date="2016-10" db="EMBL/GenBank/DDBJ databases">
        <authorList>
            <person name="Varghese N."/>
            <person name="Submissions S."/>
        </authorList>
    </citation>
    <scope>NUCLEOTIDE SEQUENCE [LARGE SCALE GENOMIC DNA]</scope>
    <source>
        <strain evidence="2">CGMCC 4.3568</strain>
    </source>
</reference>
<gene>
    <name evidence="1" type="ORF">SAMN05216266_10669</name>
</gene>
<proteinExistence type="predicted"/>
<sequence>MYSLGWRKHRPERTLDGMALPPGIRDREELARRVLARADSRANLDDYVGIQQSAEGGAAEDIRKDLYAEYGRTGQHAEAERVVAMVNLAADEQADPDWD</sequence>
<dbReference type="AlphaFoldDB" id="A0A1I0Z2R4"/>
<organism evidence="1 2">
    <name type="scientific">Amycolatopsis marina</name>
    <dbReference type="NCBI Taxonomy" id="490629"/>
    <lineage>
        <taxon>Bacteria</taxon>
        <taxon>Bacillati</taxon>
        <taxon>Actinomycetota</taxon>
        <taxon>Actinomycetes</taxon>
        <taxon>Pseudonocardiales</taxon>
        <taxon>Pseudonocardiaceae</taxon>
        <taxon>Amycolatopsis</taxon>
    </lineage>
</organism>
<keyword evidence="2" id="KW-1185">Reference proteome</keyword>
<accession>A0A1I0Z2R4</accession>
<evidence type="ECO:0000313" key="1">
    <source>
        <dbReference type="EMBL" id="SFB19915.1"/>
    </source>
</evidence>
<dbReference type="STRING" id="490629.SAMN05216266_10669"/>
<name>A0A1I0Z2R4_9PSEU</name>
<dbReference type="Proteomes" id="UP000243799">
    <property type="component" value="Unassembled WGS sequence"/>
</dbReference>
<evidence type="ECO:0000313" key="2">
    <source>
        <dbReference type="Proteomes" id="UP000243799"/>
    </source>
</evidence>
<protein>
    <submittedName>
        <fullName evidence="1">Uncharacterized protein</fullName>
    </submittedName>
</protein>